<proteinExistence type="predicted"/>
<dbReference type="Proteomes" id="UP001283361">
    <property type="component" value="Unassembled WGS sequence"/>
</dbReference>
<protein>
    <submittedName>
        <fullName evidence="1">Uncharacterized protein</fullName>
    </submittedName>
</protein>
<evidence type="ECO:0000313" key="2">
    <source>
        <dbReference type="Proteomes" id="UP001283361"/>
    </source>
</evidence>
<sequence>MIPFPCLCLVQGGTSWSVDKLTQACPAQGLRHLVHILISESATLSRDPGSPVGLGGASSALRPLIVSSTQESNELS</sequence>
<organism evidence="1 2">
    <name type="scientific">Elysia crispata</name>
    <name type="common">lettuce slug</name>
    <dbReference type="NCBI Taxonomy" id="231223"/>
    <lineage>
        <taxon>Eukaryota</taxon>
        <taxon>Metazoa</taxon>
        <taxon>Spiralia</taxon>
        <taxon>Lophotrochozoa</taxon>
        <taxon>Mollusca</taxon>
        <taxon>Gastropoda</taxon>
        <taxon>Heterobranchia</taxon>
        <taxon>Euthyneura</taxon>
        <taxon>Panpulmonata</taxon>
        <taxon>Sacoglossa</taxon>
        <taxon>Placobranchoidea</taxon>
        <taxon>Plakobranchidae</taxon>
        <taxon>Elysia</taxon>
    </lineage>
</organism>
<evidence type="ECO:0000313" key="1">
    <source>
        <dbReference type="EMBL" id="KAK3730722.1"/>
    </source>
</evidence>
<dbReference type="EMBL" id="JAWDGP010007062">
    <property type="protein sequence ID" value="KAK3730722.1"/>
    <property type="molecule type" value="Genomic_DNA"/>
</dbReference>
<comment type="caution">
    <text evidence="1">The sequence shown here is derived from an EMBL/GenBank/DDBJ whole genome shotgun (WGS) entry which is preliminary data.</text>
</comment>
<keyword evidence="2" id="KW-1185">Reference proteome</keyword>
<name>A0AAE0Y2U5_9GAST</name>
<gene>
    <name evidence="1" type="ORF">RRG08_041500</name>
</gene>
<dbReference type="AlphaFoldDB" id="A0AAE0Y2U5"/>
<reference evidence="1" key="1">
    <citation type="journal article" date="2023" name="G3 (Bethesda)">
        <title>A reference genome for the long-term kleptoplast-retaining sea slug Elysia crispata morphotype clarki.</title>
        <authorList>
            <person name="Eastman K.E."/>
            <person name="Pendleton A.L."/>
            <person name="Shaikh M.A."/>
            <person name="Suttiyut T."/>
            <person name="Ogas R."/>
            <person name="Tomko P."/>
            <person name="Gavelis G."/>
            <person name="Widhalm J.R."/>
            <person name="Wisecaver J.H."/>
        </authorList>
    </citation>
    <scope>NUCLEOTIDE SEQUENCE</scope>
    <source>
        <strain evidence="1">ECLA1</strain>
    </source>
</reference>
<accession>A0AAE0Y2U5</accession>